<accession>A0A8H7XRW4</accession>
<reference evidence="1" key="1">
    <citation type="submission" date="2021-02" db="EMBL/GenBank/DDBJ databases">
        <title>Psilocybe cubensis genome.</title>
        <authorList>
            <person name="Mckernan K.J."/>
            <person name="Crawford S."/>
            <person name="Trippe A."/>
            <person name="Kane L.T."/>
            <person name="Mclaughlin S."/>
        </authorList>
    </citation>
    <scope>NUCLEOTIDE SEQUENCE [LARGE SCALE GENOMIC DNA]</scope>
    <source>
        <strain evidence="1">MGC-MH-2018</strain>
    </source>
</reference>
<comment type="caution">
    <text evidence="1">The sequence shown here is derived from an EMBL/GenBank/DDBJ whole genome shotgun (WGS) entry which is preliminary data.</text>
</comment>
<sequence>MSKAQIKNPFNNMCYVLRVLSQYRCQHIILDHRQKVDCNSNTCSKSASHVPREHSCLTECTQRMGNTQDLIRPNPNFSCNACHLAGF</sequence>
<organism evidence="1">
    <name type="scientific">Psilocybe cubensis</name>
    <name type="common">Psychedelic mushroom</name>
    <name type="synonym">Stropharia cubensis</name>
    <dbReference type="NCBI Taxonomy" id="181762"/>
    <lineage>
        <taxon>Eukaryota</taxon>
        <taxon>Fungi</taxon>
        <taxon>Dikarya</taxon>
        <taxon>Basidiomycota</taxon>
        <taxon>Agaricomycotina</taxon>
        <taxon>Agaricomycetes</taxon>
        <taxon>Agaricomycetidae</taxon>
        <taxon>Agaricales</taxon>
        <taxon>Agaricineae</taxon>
        <taxon>Strophariaceae</taxon>
        <taxon>Psilocybe</taxon>
    </lineage>
</organism>
<gene>
    <name evidence="1" type="ORF">JR316_008795</name>
</gene>
<name>A0A8H7XRW4_PSICU</name>
<dbReference type="OrthoDB" id="3146759at2759"/>
<protein>
    <submittedName>
        <fullName evidence="1">Uncharacterized protein</fullName>
    </submittedName>
</protein>
<dbReference type="EMBL" id="JAFIQS010000008">
    <property type="protein sequence ID" value="KAG5166705.1"/>
    <property type="molecule type" value="Genomic_DNA"/>
</dbReference>
<dbReference type="AlphaFoldDB" id="A0A8H7XRW4"/>
<evidence type="ECO:0000313" key="1">
    <source>
        <dbReference type="EMBL" id="KAG5166705.1"/>
    </source>
</evidence>
<proteinExistence type="predicted"/>